<keyword evidence="7" id="KW-0460">Magnesium</keyword>
<keyword evidence="4" id="KW-0489">Methyltransferase</keyword>
<evidence type="ECO:0000256" key="4">
    <source>
        <dbReference type="ARBA" id="ARBA00022603"/>
    </source>
</evidence>
<dbReference type="AlphaFoldDB" id="A0ABD2Y3X4"/>
<dbReference type="SUPFAM" id="SSF53335">
    <property type="entry name" value="S-adenosyl-L-methionine-dependent methyltransferases"/>
    <property type="match status" value="1"/>
</dbReference>
<organism evidence="8 9">
    <name type="scientific">Cinchona calisaya</name>
    <dbReference type="NCBI Taxonomy" id="153742"/>
    <lineage>
        <taxon>Eukaryota</taxon>
        <taxon>Viridiplantae</taxon>
        <taxon>Streptophyta</taxon>
        <taxon>Embryophyta</taxon>
        <taxon>Tracheophyta</taxon>
        <taxon>Spermatophyta</taxon>
        <taxon>Magnoliopsida</taxon>
        <taxon>eudicotyledons</taxon>
        <taxon>Gunneridae</taxon>
        <taxon>Pentapetalae</taxon>
        <taxon>asterids</taxon>
        <taxon>lamiids</taxon>
        <taxon>Gentianales</taxon>
        <taxon>Rubiaceae</taxon>
        <taxon>Cinchonoideae</taxon>
        <taxon>Cinchoneae</taxon>
        <taxon>Cinchona</taxon>
    </lineage>
</organism>
<dbReference type="InterPro" id="IPR029063">
    <property type="entry name" value="SAM-dependent_MTases_sf"/>
</dbReference>
<dbReference type="Gene3D" id="1.10.1200.270">
    <property type="entry name" value="Methyltransferase, alpha-helical capping domain"/>
    <property type="match status" value="1"/>
</dbReference>
<dbReference type="InterPro" id="IPR042086">
    <property type="entry name" value="MeTrfase_capping"/>
</dbReference>
<gene>
    <name evidence="8" type="ORF">ACH5RR_036267</name>
</gene>
<evidence type="ECO:0000256" key="3">
    <source>
        <dbReference type="ARBA" id="ARBA00007967"/>
    </source>
</evidence>
<dbReference type="Proteomes" id="UP001630127">
    <property type="component" value="Unassembled WGS sequence"/>
</dbReference>
<dbReference type="PANTHER" id="PTHR31009">
    <property type="entry name" value="S-ADENOSYL-L-METHIONINE:CARBOXYL METHYLTRANSFERASE FAMILY PROTEIN"/>
    <property type="match status" value="1"/>
</dbReference>
<name>A0ABD2Y3X4_9GENT</name>
<keyword evidence="9" id="KW-1185">Reference proteome</keyword>
<reference evidence="8 9" key="1">
    <citation type="submission" date="2024-11" db="EMBL/GenBank/DDBJ databases">
        <title>A near-complete genome assembly of Cinchona calisaya.</title>
        <authorList>
            <person name="Lian D.C."/>
            <person name="Zhao X.W."/>
            <person name="Wei L."/>
        </authorList>
    </citation>
    <scope>NUCLEOTIDE SEQUENCE [LARGE SCALE GENOMIC DNA]</scope>
    <source>
        <tissue evidence="8">Nenye</tissue>
    </source>
</reference>
<comment type="similarity">
    <text evidence="3">Belongs to the methyltransferase superfamily. Type-7 methyltransferase family.</text>
</comment>
<evidence type="ECO:0000256" key="2">
    <source>
        <dbReference type="ARBA" id="ARBA00004913"/>
    </source>
</evidence>
<evidence type="ECO:0000256" key="6">
    <source>
        <dbReference type="ARBA" id="ARBA00022723"/>
    </source>
</evidence>
<comment type="cofactor">
    <cofactor evidence="1">
        <name>Mg(2+)</name>
        <dbReference type="ChEBI" id="CHEBI:18420"/>
    </cofactor>
</comment>
<comment type="caution">
    <text evidence="8">The sequence shown here is derived from an EMBL/GenBank/DDBJ whole genome shotgun (WGS) entry which is preliminary data.</text>
</comment>
<evidence type="ECO:0000313" key="9">
    <source>
        <dbReference type="Proteomes" id="UP001630127"/>
    </source>
</evidence>
<comment type="pathway">
    <text evidence="2">Alkaloid biosynthesis.</text>
</comment>
<evidence type="ECO:0000313" key="8">
    <source>
        <dbReference type="EMBL" id="KAL3501818.1"/>
    </source>
</evidence>
<dbReference type="GO" id="GO:0032259">
    <property type="term" value="P:methylation"/>
    <property type="evidence" value="ECO:0007669"/>
    <property type="project" value="UniProtKB-KW"/>
</dbReference>
<protein>
    <submittedName>
        <fullName evidence="8">Uncharacterized protein</fullName>
    </submittedName>
</protein>
<dbReference type="EMBL" id="JBJUIK010000015">
    <property type="protein sequence ID" value="KAL3501818.1"/>
    <property type="molecule type" value="Genomic_DNA"/>
</dbReference>
<evidence type="ECO:0000256" key="5">
    <source>
        <dbReference type="ARBA" id="ARBA00022679"/>
    </source>
</evidence>
<evidence type="ECO:0000256" key="7">
    <source>
        <dbReference type="ARBA" id="ARBA00022842"/>
    </source>
</evidence>
<dbReference type="Gene3D" id="3.40.50.150">
    <property type="entry name" value="Vaccinia Virus protein VP39"/>
    <property type="match status" value="1"/>
</dbReference>
<keyword evidence="5" id="KW-0808">Transferase</keyword>
<dbReference type="GO" id="GO:0046872">
    <property type="term" value="F:metal ion binding"/>
    <property type="evidence" value="ECO:0007669"/>
    <property type="project" value="UniProtKB-KW"/>
</dbReference>
<sequence length="356" mass="39853">MENSLSMNGGDGPNSYSKNSMVQKLAIDQSKIFISESIEEVLQPGKDSEVFSIADLGCSVGPNTFLSVDTIIQAVQHKYKTRAPELNMPEFHVFFNDLVSNDFNTLFKTLPLDRKYIAAGVPGSFHGRLFPESSMNLMHSAYSLQWLTRVPKEVMKEDSPLWNEGRISYAMSSSQVVEAFKAQFFRDIEAFFEARPAELAPGGLLVISMPGRAGETQPSKAIGAHFFECLGDTLSDMAAEGLISKRLVDSFNIPVFFPTASEVKEAVSKFKHLSIEKDGNLCFPFCVDSQEHIQLSKVHVRAFLEVILSTHFGFGPELVDELFNRYPEKLEKLMKTRLSTDLERMSEVLLLVVRND</sequence>
<keyword evidence="6" id="KW-0479">Metal-binding</keyword>
<dbReference type="InterPro" id="IPR005299">
    <property type="entry name" value="MeTrfase_7"/>
</dbReference>
<evidence type="ECO:0000256" key="1">
    <source>
        <dbReference type="ARBA" id="ARBA00001946"/>
    </source>
</evidence>
<dbReference type="Pfam" id="PF03492">
    <property type="entry name" value="Methyltransf_7"/>
    <property type="match status" value="1"/>
</dbReference>
<accession>A0ABD2Y3X4</accession>
<dbReference type="GO" id="GO:0008168">
    <property type="term" value="F:methyltransferase activity"/>
    <property type="evidence" value="ECO:0007669"/>
    <property type="project" value="UniProtKB-KW"/>
</dbReference>
<proteinExistence type="inferred from homology"/>